<evidence type="ECO:0000256" key="1">
    <source>
        <dbReference type="SAM" id="MobiDB-lite"/>
    </source>
</evidence>
<dbReference type="AlphaFoldDB" id="A0A8W7PMF2"/>
<evidence type="ECO:0000313" key="3">
    <source>
        <dbReference type="EnsemblMetazoa" id="ACOM034294-PA.1"/>
    </source>
</evidence>
<dbReference type="Proteomes" id="UP000075882">
    <property type="component" value="Unassembled WGS sequence"/>
</dbReference>
<dbReference type="VEuPathDB" id="VectorBase:ACON2_041263"/>
<proteinExistence type="predicted"/>
<feature type="region of interest" description="Disordered" evidence="1">
    <location>
        <begin position="18"/>
        <end position="39"/>
    </location>
</feature>
<dbReference type="SMART" id="SM00587">
    <property type="entry name" value="CHK"/>
    <property type="match status" value="1"/>
</dbReference>
<evidence type="ECO:0000259" key="2">
    <source>
        <dbReference type="SMART" id="SM00587"/>
    </source>
</evidence>
<organism evidence="3">
    <name type="scientific">Anopheles coluzzii</name>
    <name type="common">African malaria mosquito</name>
    <dbReference type="NCBI Taxonomy" id="1518534"/>
    <lineage>
        <taxon>Eukaryota</taxon>
        <taxon>Metazoa</taxon>
        <taxon>Ecdysozoa</taxon>
        <taxon>Arthropoda</taxon>
        <taxon>Hexapoda</taxon>
        <taxon>Insecta</taxon>
        <taxon>Pterygota</taxon>
        <taxon>Neoptera</taxon>
        <taxon>Endopterygota</taxon>
        <taxon>Diptera</taxon>
        <taxon>Nematocera</taxon>
        <taxon>Culicoidea</taxon>
        <taxon>Culicidae</taxon>
        <taxon>Anophelinae</taxon>
        <taxon>Anopheles</taxon>
    </lineage>
</organism>
<reference evidence="3" key="1">
    <citation type="submission" date="2022-08" db="UniProtKB">
        <authorList>
            <consortium name="EnsemblMetazoa"/>
        </authorList>
    </citation>
    <scope>IDENTIFICATION</scope>
</reference>
<dbReference type="InterPro" id="IPR011009">
    <property type="entry name" value="Kinase-like_dom_sf"/>
</dbReference>
<dbReference type="InterPro" id="IPR004119">
    <property type="entry name" value="EcKL"/>
</dbReference>
<dbReference type="PANTHER" id="PTHR11012">
    <property type="entry name" value="PROTEIN KINASE-LIKE DOMAIN-CONTAINING"/>
    <property type="match status" value="1"/>
</dbReference>
<name>A0A8W7PMF2_ANOCL</name>
<dbReference type="Pfam" id="PF02958">
    <property type="entry name" value="EcKL"/>
    <property type="match status" value="1"/>
</dbReference>
<accession>A0A8W7PMF2</accession>
<feature type="compositionally biased region" description="Polar residues" evidence="1">
    <location>
        <begin position="18"/>
        <end position="31"/>
    </location>
</feature>
<dbReference type="SUPFAM" id="SSF56112">
    <property type="entry name" value="Protein kinase-like (PK-like)"/>
    <property type="match status" value="1"/>
</dbReference>
<protein>
    <recommendedName>
        <fullName evidence="2">CHK kinase-like domain-containing protein</fullName>
    </recommendedName>
</protein>
<dbReference type="InterPro" id="IPR015897">
    <property type="entry name" value="CHK_kinase-like"/>
</dbReference>
<dbReference type="PANTHER" id="PTHR11012:SF54">
    <property type="entry name" value="CHK KINASE-LIKE DOMAIN-CONTAINING PROTEIN"/>
    <property type="match status" value="1"/>
</dbReference>
<feature type="domain" description="CHK kinase-like" evidence="2">
    <location>
        <begin position="172"/>
        <end position="365"/>
    </location>
</feature>
<sequence>LVTSLELQRAMADQALSSAIPETSNTTTTNGHGEERTESVSEQVPELPAYLHAALKQLAPKEGFTEGNFTIEFDFGSSKGDGFVGQMFKATISEGDRREVYLCKIPPLDDARREQFSSMAAFAREVLVYDRFLPTIYEYQRAKGILSRDDGFFHTPRCYHAHCDETAQESVIIMEDLRLREFQLWNKHNIIDYAHGTLFMTHLGRLHAISLAMKRDQPERFAPFKLPNPFDPMLKADGPFRNMILSQLQMVIDALREQDTIERAKMEQLKEDVFDELARCGKAELAEPYAVVGHGDCWTNNMMFRYEEGIPKEIVLFDWQVMRYVTPVQDLMYFIFCCTDGEFRRKYYHEMIDIYYASLSTMLTKLQHDASELFPRAVLDEQLLVFGRYGILMGMFLVPMMCTRNDELPDIEALAQKMTETQQLDESFFKTTESNQEAYATRIRAVVQDSIRYGYL</sequence>
<dbReference type="Gene3D" id="3.90.1200.10">
    <property type="match status" value="1"/>
</dbReference>
<dbReference type="EnsemblMetazoa" id="ACOM034294-RA">
    <property type="protein sequence ID" value="ACOM034294-PA.1"/>
    <property type="gene ID" value="ACOM034294"/>
</dbReference>